<gene>
    <name evidence="1" type="ordered locus">Btus_2936</name>
</gene>
<keyword evidence="2" id="KW-1185">Reference proteome</keyword>
<organism evidence="1 2">
    <name type="scientific">Kyrpidia tusciae (strain DSM 2912 / NBRC 15312 / T2)</name>
    <name type="common">Bacillus tusciae</name>
    <dbReference type="NCBI Taxonomy" id="562970"/>
    <lineage>
        <taxon>Bacteria</taxon>
        <taxon>Bacillati</taxon>
        <taxon>Bacillota</taxon>
        <taxon>Bacilli</taxon>
        <taxon>Bacillales</taxon>
        <taxon>Alicyclobacillaceae</taxon>
        <taxon>Kyrpidia</taxon>
    </lineage>
</organism>
<evidence type="ECO:0000313" key="2">
    <source>
        <dbReference type="Proteomes" id="UP000002368"/>
    </source>
</evidence>
<dbReference type="STRING" id="562970.Btus_2936"/>
<proteinExistence type="predicted"/>
<dbReference type="HOGENOM" id="CLU_1862560_0_0_9"/>
<name>D5WVM7_KYRT2</name>
<dbReference type="eggNOG" id="COG1195">
    <property type="taxonomic scope" value="Bacteria"/>
</dbReference>
<evidence type="ECO:0000313" key="1">
    <source>
        <dbReference type="EMBL" id="ADG07570.1"/>
    </source>
</evidence>
<dbReference type="EMBL" id="CP002017">
    <property type="protein sequence ID" value="ADG07570.1"/>
    <property type="molecule type" value="Genomic_DNA"/>
</dbReference>
<dbReference type="Proteomes" id="UP000002368">
    <property type="component" value="Chromosome"/>
</dbReference>
<reference evidence="1 2" key="1">
    <citation type="journal article" date="2011" name="Stand. Genomic Sci.">
        <title>Complete genome sequence of the thermophilic, hydrogen-oxidizing Bacillus tusciae type strain (T2) and reclassification in the new genus, Kyrpidia gen. nov. as Kyrpidia tusciae comb. nov. and emendation of the family Alicyclobacillaceae da Costa and Rainey, 2010.</title>
        <authorList>
            <person name="Klenk H.P."/>
            <person name="Lapidus A."/>
            <person name="Chertkov O."/>
            <person name="Copeland A."/>
            <person name="Del Rio T.G."/>
            <person name="Nolan M."/>
            <person name="Lucas S."/>
            <person name="Chen F."/>
            <person name="Tice H."/>
            <person name="Cheng J.F."/>
            <person name="Han C."/>
            <person name="Bruce D."/>
            <person name="Goodwin L."/>
            <person name="Pitluck S."/>
            <person name="Pati A."/>
            <person name="Ivanova N."/>
            <person name="Mavromatis K."/>
            <person name="Daum C."/>
            <person name="Chen A."/>
            <person name="Palaniappan K."/>
            <person name="Chang Y.J."/>
            <person name="Land M."/>
            <person name="Hauser L."/>
            <person name="Jeffries C.D."/>
            <person name="Detter J.C."/>
            <person name="Rohde M."/>
            <person name="Abt B."/>
            <person name="Pukall R."/>
            <person name="Goker M."/>
            <person name="Bristow J."/>
            <person name="Markowitz V."/>
            <person name="Hugenholtz P."/>
            <person name="Eisen J.A."/>
        </authorList>
    </citation>
    <scope>NUCLEOTIDE SEQUENCE [LARGE SCALE GENOMIC DNA]</scope>
    <source>
        <strain evidence="1 2">DSM 2912</strain>
    </source>
</reference>
<dbReference type="AlphaFoldDB" id="D5WVM7"/>
<accession>D5WVM7</accession>
<dbReference type="RefSeq" id="WP_013076851.1">
    <property type="nucleotide sequence ID" value="NC_014098.1"/>
</dbReference>
<sequence>MSANGFSFSPPDVLRFLMFQALPDAACDISKTKANFAEKLIRVYMPSGHTIGRLVKRQKGSAGCVVEVYRGSKKLRISFSNHSTSPDSATINGAREWTAEPIESVYIPVKEMLANSLGFRSLYAQREIHLRDLRRHS</sequence>
<dbReference type="KEGG" id="bts:Btus_2936"/>
<protein>
    <submittedName>
        <fullName evidence="1">Uncharacterized protein</fullName>
    </submittedName>
</protein>